<gene>
    <name evidence="2" type="ORF">HMPREF9440_02462</name>
</gene>
<evidence type="ECO:0000313" key="2">
    <source>
        <dbReference type="EMBL" id="EHY30200.1"/>
    </source>
</evidence>
<evidence type="ECO:0000256" key="1">
    <source>
        <dbReference type="SAM" id="MobiDB-lite"/>
    </source>
</evidence>
<dbReference type="Proteomes" id="UP000004956">
    <property type="component" value="Unassembled WGS sequence"/>
</dbReference>
<dbReference type="EMBL" id="AFBQ01000377">
    <property type="protein sequence ID" value="EHY30200.1"/>
    <property type="molecule type" value="Genomic_DNA"/>
</dbReference>
<name>H3KI61_9BURK</name>
<feature type="region of interest" description="Disordered" evidence="1">
    <location>
        <begin position="21"/>
        <end position="85"/>
    </location>
</feature>
<reference evidence="2 3" key="1">
    <citation type="submission" date="2011-11" db="EMBL/GenBank/DDBJ databases">
        <authorList>
            <person name="Weinstock G."/>
            <person name="Sodergren E."/>
            <person name="Clifton S."/>
            <person name="Fulton L."/>
            <person name="Fulton B."/>
            <person name="Courtney L."/>
            <person name="Fronick C."/>
            <person name="Harrison M."/>
            <person name="Strong C."/>
            <person name="Farmer C."/>
            <person name="Delahaunty K."/>
            <person name="Markovic C."/>
            <person name="Hall O."/>
            <person name="Minx P."/>
            <person name="Tomlinson C."/>
            <person name="Mitreva M."/>
            <person name="Hou S."/>
            <person name="Chen J."/>
            <person name="Wollam A."/>
            <person name="Pepin K.H."/>
            <person name="Johnson M."/>
            <person name="Bhonagiri V."/>
            <person name="Zhang X."/>
            <person name="Suruliraj S."/>
            <person name="Warren W."/>
            <person name="Chinwalla A."/>
            <person name="Mardis E.R."/>
            <person name="Wilson R.K."/>
        </authorList>
    </citation>
    <scope>NUCLEOTIDE SEQUENCE [LARGE SCALE GENOMIC DNA]</scope>
    <source>
        <strain evidence="2 3">YIT 11816</strain>
    </source>
</reference>
<feature type="compositionally biased region" description="Basic and acidic residues" evidence="1">
    <location>
        <begin position="75"/>
        <end position="85"/>
    </location>
</feature>
<comment type="caution">
    <text evidence="2">The sequence shown here is derived from an EMBL/GenBank/DDBJ whole genome shotgun (WGS) entry which is preliminary data.</text>
</comment>
<protein>
    <submittedName>
        <fullName evidence="2">Uncharacterized protein</fullName>
    </submittedName>
</protein>
<dbReference type="HOGENOM" id="CLU_2511468_0_0_4"/>
<sequence length="85" mass="8950">MGLFAGASRFLHRRFIVISVNTYPTKPDPGTGSGKGPGPPSGNPRRSPIRTPSSLRGCGAQGLPPEAGPWSKRISIFDDHPAKKG</sequence>
<organism evidence="2 3">
    <name type="scientific">Sutterella parvirubra YIT 11816</name>
    <dbReference type="NCBI Taxonomy" id="762967"/>
    <lineage>
        <taxon>Bacteria</taxon>
        <taxon>Pseudomonadati</taxon>
        <taxon>Pseudomonadota</taxon>
        <taxon>Betaproteobacteria</taxon>
        <taxon>Burkholderiales</taxon>
        <taxon>Sutterellaceae</taxon>
        <taxon>Sutterella</taxon>
    </lineage>
</organism>
<evidence type="ECO:0000313" key="3">
    <source>
        <dbReference type="Proteomes" id="UP000004956"/>
    </source>
</evidence>
<dbReference type="STRING" id="762967.HMPREF9440_02462"/>
<keyword evidence="3" id="KW-1185">Reference proteome</keyword>
<dbReference type="AlphaFoldDB" id="H3KI61"/>
<proteinExistence type="predicted"/>
<accession>H3KI61</accession>